<keyword evidence="11" id="KW-1185">Reference proteome</keyword>
<evidence type="ECO:0000256" key="7">
    <source>
        <dbReference type="SAM" id="SignalP"/>
    </source>
</evidence>
<dbReference type="EnsemblMetazoa" id="Aqu2.1.41047_001">
    <property type="protein sequence ID" value="Aqu2.1.41047_001"/>
    <property type="gene ID" value="Aqu2.1.41047"/>
</dbReference>
<dbReference type="CDD" id="cd02248">
    <property type="entry name" value="Peptidase_C1A"/>
    <property type="match status" value="1"/>
</dbReference>
<feature type="domain" description="Peptidase C1A papain C-terminal" evidence="8">
    <location>
        <begin position="121"/>
        <end position="336"/>
    </location>
</feature>
<protein>
    <recommendedName>
        <fullName evidence="12">Cathepsin L</fullName>
    </recommendedName>
</protein>
<keyword evidence="2" id="KW-0645">Protease</keyword>
<feature type="domain" description="Cathepsin propeptide inhibitor" evidence="9">
    <location>
        <begin position="27"/>
        <end position="85"/>
    </location>
</feature>
<dbReference type="InterPro" id="IPR000169">
    <property type="entry name" value="Pept_cys_AS"/>
</dbReference>
<dbReference type="Gene3D" id="3.90.70.10">
    <property type="entry name" value="Cysteine proteinases"/>
    <property type="match status" value="1"/>
</dbReference>
<sequence>MSLHLVLLLLSAILHQCALAAPFHEEWLLWKEKHGKVYPHGEEESKRLNIWLENKNYIEEHNQKAHVHGFTLKMNHFGDLTIEEYRQSRYATCYHSPDDDILSLPHNATVKMYSRPDDPNLPEEVDWRTKNAVTGVKDQGQCGSCYAFSAVGALEGAQALAHDKLVHLSEQNIVDCSIPYGNKGCNGGNMYESFRYIIDNDGIDREDGYKYTGRQGQCKFDRKAIGGRQVGIIHIPTGSEAELQSALATAGPVSVAIDGSSNAFRFYEKGVFDEPNCSTTKLTHAGLIIGYGKKKGKPYWLVKNSWGPHWGMKGYIMMARNKANQCGIATAASFPTL</sequence>
<dbReference type="PROSITE" id="PS00640">
    <property type="entry name" value="THIOL_PROTEASE_ASN"/>
    <property type="match status" value="1"/>
</dbReference>
<feature type="chain" id="PRO_5018642544" description="Cathepsin L" evidence="7">
    <location>
        <begin position="21"/>
        <end position="337"/>
    </location>
</feature>
<dbReference type="SUPFAM" id="SSF54001">
    <property type="entry name" value="Cysteine proteinases"/>
    <property type="match status" value="1"/>
</dbReference>
<evidence type="ECO:0000256" key="3">
    <source>
        <dbReference type="ARBA" id="ARBA00022801"/>
    </source>
</evidence>
<dbReference type="SMART" id="SM00848">
    <property type="entry name" value="Inhibitor_I29"/>
    <property type="match status" value="1"/>
</dbReference>
<dbReference type="InterPro" id="IPR025661">
    <property type="entry name" value="Pept_asp_AS"/>
</dbReference>
<dbReference type="GO" id="GO:0006508">
    <property type="term" value="P:proteolysis"/>
    <property type="evidence" value="ECO:0007669"/>
    <property type="project" value="UniProtKB-KW"/>
</dbReference>
<keyword evidence="6" id="KW-1015">Disulfide bond</keyword>
<evidence type="ECO:0000313" key="11">
    <source>
        <dbReference type="Proteomes" id="UP000007879"/>
    </source>
</evidence>
<dbReference type="OMA" id="CIYEYAN"/>
<dbReference type="AlphaFoldDB" id="A0A1X7VLV0"/>
<evidence type="ECO:0000256" key="5">
    <source>
        <dbReference type="ARBA" id="ARBA00023145"/>
    </source>
</evidence>
<keyword evidence="4" id="KW-0788">Thiol protease</keyword>
<dbReference type="Pfam" id="PF00112">
    <property type="entry name" value="Peptidase_C1"/>
    <property type="match status" value="1"/>
</dbReference>
<dbReference type="InterPro" id="IPR038765">
    <property type="entry name" value="Papain-like_cys_pep_sf"/>
</dbReference>
<keyword evidence="7" id="KW-0732">Signal</keyword>
<dbReference type="PANTHER" id="PTHR12411">
    <property type="entry name" value="CYSTEINE PROTEASE FAMILY C1-RELATED"/>
    <property type="match status" value="1"/>
</dbReference>
<reference evidence="11" key="1">
    <citation type="journal article" date="2010" name="Nature">
        <title>The Amphimedon queenslandica genome and the evolution of animal complexity.</title>
        <authorList>
            <person name="Srivastava M."/>
            <person name="Simakov O."/>
            <person name="Chapman J."/>
            <person name="Fahey B."/>
            <person name="Gauthier M.E."/>
            <person name="Mitros T."/>
            <person name="Richards G.S."/>
            <person name="Conaco C."/>
            <person name="Dacre M."/>
            <person name="Hellsten U."/>
            <person name="Larroux C."/>
            <person name="Putnam N.H."/>
            <person name="Stanke M."/>
            <person name="Adamska M."/>
            <person name="Darling A."/>
            <person name="Degnan S.M."/>
            <person name="Oakley T.H."/>
            <person name="Plachetzki D.C."/>
            <person name="Zhai Y."/>
            <person name="Adamski M."/>
            <person name="Calcino A."/>
            <person name="Cummins S.F."/>
            <person name="Goodstein D.M."/>
            <person name="Harris C."/>
            <person name="Jackson D.J."/>
            <person name="Leys S.P."/>
            <person name="Shu S."/>
            <person name="Woodcroft B.J."/>
            <person name="Vervoort M."/>
            <person name="Kosik K.S."/>
            <person name="Manning G."/>
            <person name="Degnan B.M."/>
            <person name="Rokhsar D.S."/>
        </authorList>
    </citation>
    <scope>NUCLEOTIDE SEQUENCE [LARGE SCALE GENOMIC DNA]</scope>
</reference>
<dbReference type="SMR" id="A0A1X7VLV0"/>
<dbReference type="InterPro" id="IPR013128">
    <property type="entry name" value="Peptidase_C1A"/>
</dbReference>
<reference evidence="10" key="2">
    <citation type="submission" date="2017-05" db="UniProtKB">
        <authorList>
            <consortium name="EnsemblMetazoa"/>
        </authorList>
    </citation>
    <scope>IDENTIFICATION</scope>
</reference>
<evidence type="ECO:0000259" key="8">
    <source>
        <dbReference type="SMART" id="SM00645"/>
    </source>
</evidence>
<evidence type="ECO:0000256" key="4">
    <source>
        <dbReference type="ARBA" id="ARBA00022807"/>
    </source>
</evidence>
<evidence type="ECO:0008006" key="12">
    <source>
        <dbReference type="Google" id="ProtNLM"/>
    </source>
</evidence>
<dbReference type="Pfam" id="PF08246">
    <property type="entry name" value="Inhibitor_I29"/>
    <property type="match status" value="1"/>
</dbReference>
<keyword evidence="3" id="KW-0378">Hydrolase</keyword>
<dbReference type="SMART" id="SM00645">
    <property type="entry name" value="Pept_C1"/>
    <property type="match status" value="1"/>
</dbReference>
<dbReference type="OrthoDB" id="190265at2759"/>
<dbReference type="InParanoid" id="A0A1X7VLV0"/>
<dbReference type="PRINTS" id="PR00705">
    <property type="entry name" value="PAPAIN"/>
</dbReference>
<dbReference type="PROSITE" id="PS00139">
    <property type="entry name" value="THIOL_PROTEASE_CYS"/>
    <property type="match status" value="1"/>
</dbReference>
<accession>A0A1X7VLV0</accession>
<dbReference type="FunFam" id="3.90.70.10:FF:000006">
    <property type="entry name" value="Cathepsin S"/>
    <property type="match status" value="1"/>
</dbReference>
<dbReference type="InterPro" id="IPR000668">
    <property type="entry name" value="Peptidase_C1A_C"/>
</dbReference>
<dbReference type="STRING" id="400682.A0A1X7VLV0"/>
<evidence type="ECO:0000256" key="2">
    <source>
        <dbReference type="ARBA" id="ARBA00022670"/>
    </source>
</evidence>
<keyword evidence="5" id="KW-0865">Zymogen</keyword>
<evidence type="ECO:0000259" key="9">
    <source>
        <dbReference type="SMART" id="SM00848"/>
    </source>
</evidence>
<dbReference type="GO" id="GO:0008234">
    <property type="term" value="F:cysteine-type peptidase activity"/>
    <property type="evidence" value="ECO:0007669"/>
    <property type="project" value="UniProtKB-KW"/>
</dbReference>
<comment type="similarity">
    <text evidence="1">Belongs to the peptidase C1 family.</text>
</comment>
<dbReference type="EnsemblMetazoa" id="XM_003383678.3">
    <property type="protein sequence ID" value="XP_003383726.1"/>
    <property type="gene ID" value="LOC100632991"/>
</dbReference>
<evidence type="ECO:0000256" key="6">
    <source>
        <dbReference type="ARBA" id="ARBA00023157"/>
    </source>
</evidence>
<dbReference type="InterPro" id="IPR039417">
    <property type="entry name" value="Peptidase_C1A_papain-like"/>
</dbReference>
<dbReference type="InterPro" id="IPR013201">
    <property type="entry name" value="Prot_inhib_I29"/>
</dbReference>
<name>A0A1X7VLV0_AMPQE</name>
<evidence type="ECO:0000256" key="1">
    <source>
        <dbReference type="ARBA" id="ARBA00008455"/>
    </source>
</evidence>
<feature type="signal peptide" evidence="7">
    <location>
        <begin position="1"/>
        <end position="20"/>
    </location>
</feature>
<evidence type="ECO:0000313" key="10">
    <source>
        <dbReference type="EnsemblMetazoa" id="Aqu2.1.41047_001"/>
    </source>
</evidence>
<dbReference type="Proteomes" id="UP000007879">
    <property type="component" value="Unassembled WGS sequence"/>
</dbReference>
<dbReference type="KEGG" id="aqu:100632991"/>
<organism evidence="10">
    <name type="scientific">Amphimedon queenslandica</name>
    <name type="common">Sponge</name>
    <dbReference type="NCBI Taxonomy" id="400682"/>
    <lineage>
        <taxon>Eukaryota</taxon>
        <taxon>Metazoa</taxon>
        <taxon>Porifera</taxon>
        <taxon>Demospongiae</taxon>
        <taxon>Heteroscleromorpha</taxon>
        <taxon>Haplosclerida</taxon>
        <taxon>Niphatidae</taxon>
        <taxon>Amphimedon</taxon>
    </lineage>
</organism>
<proteinExistence type="inferred from homology"/>
<dbReference type="eggNOG" id="KOG1543">
    <property type="taxonomic scope" value="Eukaryota"/>
</dbReference>
<gene>
    <name evidence="10" type="primary">100632991</name>
</gene>